<dbReference type="PANTHER" id="PTHR27001:SF931">
    <property type="entry name" value="OS11G0664100 PROTEIN"/>
    <property type="match status" value="1"/>
</dbReference>
<dbReference type="AlphaFoldDB" id="A0A9D4MXL9"/>
<comment type="caution">
    <text evidence="4">The sequence shown here is derived from an EMBL/GenBank/DDBJ whole genome shotgun (WGS) entry which is preliminary data.</text>
</comment>
<evidence type="ECO:0000256" key="1">
    <source>
        <dbReference type="ARBA" id="ARBA00022741"/>
    </source>
</evidence>
<dbReference type="PANTHER" id="PTHR27001">
    <property type="entry name" value="OS01G0253100 PROTEIN"/>
    <property type="match status" value="1"/>
</dbReference>
<keyword evidence="2" id="KW-0067">ATP-binding</keyword>
<dbReference type="Pfam" id="PF00069">
    <property type="entry name" value="Pkinase"/>
    <property type="match status" value="1"/>
</dbReference>
<dbReference type="InterPro" id="IPR000719">
    <property type="entry name" value="Prot_kinase_dom"/>
</dbReference>
<dbReference type="Proteomes" id="UP000828390">
    <property type="component" value="Unassembled WGS sequence"/>
</dbReference>
<dbReference type="GO" id="GO:0004672">
    <property type="term" value="F:protein kinase activity"/>
    <property type="evidence" value="ECO:0007669"/>
    <property type="project" value="InterPro"/>
</dbReference>
<evidence type="ECO:0000259" key="3">
    <source>
        <dbReference type="PROSITE" id="PS50011"/>
    </source>
</evidence>
<dbReference type="SUPFAM" id="SSF56112">
    <property type="entry name" value="Protein kinase-like (PK-like)"/>
    <property type="match status" value="1"/>
</dbReference>
<reference evidence="4" key="1">
    <citation type="journal article" date="2019" name="bioRxiv">
        <title>The Genome of the Zebra Mussel, Dreissena polymorpha: A Resource for Invasive Species Research.</title>
        <authorList>
            <person name="McCartney M.A."/>
            <person name="Auch B."/>
            <person name="Kono T."/>
            <person name="Mallez S."/>
            <person name="Zhang Y."/>
            <person name="Obille A."/>
            <person name="Becker A."/>
            <person name="Abrahante J.E."/>
            <person name="Garbe J."/>
            <person name="Badalamenti J.P."/>
            <person name="Herman A."/>
            <person name="Mangelson H."/>
            <person name="Liachko I."/>
            <person name="Sullivan S."/>
            <person name="Sone E.D."/>
            <person name="Koren S."/>
            <person name="Silverstein K.A.T."/>
            <person name="Beckman K.B."/>
            <person name="Gohl D.M."/>
        </authorList>
    </citation>
    <scope>NUCLEOTIDE SEQUENCE</scope>
    <source>
        <strain evidence="4">Duluth1</strain>
        <tissue evidence="4">Whole animal</tissue>
    </source>
</reference>
<proteinExistence type="predicted"/>
<evidence type="ECO:0000313" key="5">
    <source>
        <dbReference type="Proteomes" id="UP000828390"/>
    </source>
</evidence>
<sequence>MAQDNCWDESEVKGIASHLQDGRLVELKQSFLMQLKNCSELTKKGGGFGKIYISRDSIPGFNRRLVLKEIGRDDGNNKSTTQLLSSVKNEKLASRVRHFAIVPLLAYHDDIETRTYYLISPYFEKGDLFDAIRSDTEQNVPLEWTTRMKVIYQIACAIDYMHTPNSFRGTILHLDIKSRNIVLDKKYNARLIDFGLSRESIAGRNITHCSGTELYRPKGSHNPSPSLDYYAFAVVIREILTGLGPDGTVPEGPPLGWLDEINFEALKQALKQKRRWSVDVWNGLSKIAGRCIISCYDEGKPITSAKLLTDLKSILRKEGDDSVQRWTVLGDDNCEICVVNEQVEKEDSFVGRVTEKYHSSDCPTKIKICCACMRNGYINPVKCQGCDNEIKAIIGDEWGAILIAGYDDDNSFFEKDVKVFAQAISSNVLPSMCVSTCIVIDPASNTERSVSARIDDAFEKIAKRNIHTLVFVYSGHHGNTGFEVGIDEYISLQHLNDSIQKCKNIQKVIAFMDCCQPEVITVNKEQRLIQFNATSSADKTYLDNNSMHMESLSQSQRRMLIACASFTRRAQKVVRR</sequence>
<evidence type="ECO:0000256" key="2">
    <source>
        <dbReference type="ARBA" id="ARBA00022840"/>
    </source>
</evidence>
<protein>
    <recommendedName>
        <fullName evidence="3">Protein kinase domain-containing protein</fullName>
    </recommendedName>
</protein>
<dbReference type="PROSITE" id="PS50011">
    <property type="entry name" value="PROTEIN_KINASE_DOM"/>
    <property type="match status" value="1"/>
</dbReference>
<dbReference type="SMART" id="SM00220">
    <property type="entry name" value="S_TKc"/>
    <property type="match status" value="1"/>
</dbReference>
<dbReference type="InterPro" id="IPR008271">
    <property type="entry name" value="Ser/Thr_kinase_AS"/>
</dbReference>
<name>A0A9D4MXL9_DREPO</name>
<dbReference type="GO" id="GO:0005524">
    <property type="term" value="F:ATP binding"/>
    <property type="evidence" value="ECO:0007669"/>
    <property type="project" value="UniProtKB-KW"/>
</dbReference>
<accession>A0A9D4MXL9</accession>
<organism evidence="4 5">
    <name type="scientific">Dreissena polymorpha</name>
    <name type="common">Zebra mussel</name>
    <name type="synonym">Mytilus polymorpha</name>
    <dbReference type="NCBI Taxonomy" id="45954"/>
    <lineage>
        <taxon>Eukaryota</taxon>
        <taxon>Metazoa</taxon>
        <taxon>Spiralia</taxon>
        <taxon>Lophotrochozoa</taxon>
        <taxon>Mollusca</taxon>
        <taxon>Bivalvia</taxon>
        <taxon>Autobranchia</taxon>
        <taxon>Heteroconchia</taxon>
        <taxon>Euheterodonta</taxon>
        <taxon>Imparidentia</taxon>
        <taxon>Neoheterodontei</taxon>
        <taxon>Myida</taxon>
        <taxon>Dreissenoidea</taxon>
        <taxon>Dreissenidae</taxon>
        <taxon>Dreissena</taxon>
    </lineage>
</organism>
<feature type="domain" description="Protein kinase" evidence="3">
    <location>
        <begin position="37"/>
        <end position="315"/>
    </location>
</feature>
<dbReference type="GO" id="GO:0005886">
    <property type="term" value="C:plasma membrane"/>
    <property type="evidence" value="ECO:0007669"/>
    <property type="project" value="TreeGrafter"/>
</dbReference>
<dbReference type="EMBL" id="JAIWYP010000001">
    <property type="protein sequence ID" value="KAH3885802.1"/>
    <property type="molecule type" value="Genomic_DNA"/>
</dbReference>
<dbReference type="Gene3D" id="1.10.510.10">
    <property type="entry name" value="Transferase(Phosphotransferase) domain 1"/>
    <property type="match status" value="1"/>
</dbReference>
<keyword evidence="5" id="KW-1185">Reference proteome</keyword>
<keyword evidence="1" id="KW-0547">Nucleotide-binding</keyword>
<reference evidence="4" key="2">
    <citation type="submission" date="2020-11" db="EMBL/GenBank/DDBJ databases">
        <authorList>
            <person name="McCartney M.A."/>
            <person name="Auch B."/>
            <person name="Kono T."/>
            <person name="Mallez S."/>
            <person name="Becker A."/>
            <person name="Gohl D.M."/>
            <person name="Silverstein K.A.T."/>
            <person name="Koren S."/>
            <person name="Bechman K.B."/>
            <person name="Herman A."/>
            <person name="Abrahante J.E."/>
            <person name="Garbe J."/>
        </authorList>
    </citation>
    <scope>NUCLEOTIDE SEQUENCE</scope>
    <source>
        <strain evidence="4">Duluth1</strain>
        <tissue evidence="4">Whole animal</tissue>
    </source>
</reference>
<evidence type="ECO:0000313" key="4">
    <source>
        <dbReference type="EMBL" id="KAH3885802.1"/>
    </source>
</evidence>
<dbReference type="InterPro" id="IPR011009">
    <property type="entry name" value="Kinase-like_dom_sf"/>
</dbReference>
<dbReference type="PROSITE" id="PS00108">
    <property type="entry name" value="PROTEIN_KINASE_ST"/>
    <property type="match status" value="1"/>
</dbReference>
<gene>
    <name evidence="4" type="ORF">DPMN_009800</name>
</gene>